<gene>
    <name evidence="1" type="ORF">MNBD_GAMMA13-795</name>
</gene>
<dbReference type="AlphaFoldDB" id="A0A3B0YPF6"/>
<sequence length="54" mass="5766">MNPSTVADSKTALEALSHAQWIAFGPFVFQATVVMRDTGLLKALEDTGTRGEDA</sequence>
<dbReference type="Gene3D" id="1.10.10.10">
    <property type="entry name" value="Winged helix-like DNA-binding domain superfamily/Winged helix DNA-binding domain"/>
    <property type="match status" value="1"/>
</dbReference>
<organism evidence="1">
    <name type="scientific">hydrothermal vent metagenome</name>
    <dbReference type="NCBI Taxonomy" id="652676"/>
    <lineage>
        <taxon>unclassified sequences</taxon>
        <taxon>metagenomes</taxon>
        <taxon>ecological metagenomes</taxon>
    </lineage>
</organism>
<reference evidence="1" key="1">
    <citation type="submission" date="2018-06" db="EMBL/GenBank/DDBJ databases">
        <authorList>
            <person name="Zhirakovskaya E."/>
        </authorList>
    </citation>
    <scope>NUCLEOTIDE SEQUENCE</scope>
</reference>
<evidence type="ECO:0000313" key="1">
    <source>
        <dbReference type="EMBL" id="VAW77132.1"/>
    </source>
</evidence>
<proteinExistence type="predicted"/>
<dbReference type="InterPro" id="IPR036388">
    <property type="entry name" value="WH-like_DNA-bd_sf"/>
</dbReference>
<feature type="non-terminal residue" evidence="1">
    <location>
        <position position="54"/>
    </location>
</feature>
<dbReference type="EMBL" id="UOFK01000111">
    <property type="protein sequence ID" value="VAW77132.1"/>
    <property type="molecule type" value="Genomic_DNA"/>
</dbReference>
<name>A0A3B0YPF6_9ZZZZ</name>
<accession>A0A3B0YPF6</accession>
<protein>
    <submittedName>
        <fullName evidence="1">Uncharacterized protein</fullName>
    </submittedName>
</protein>